<proteinExistence type="predicted"/>
<evidence type="ECO:0000313" key="2">
    <source>
        <dbReference type="EMBL" id="GJD54128.1"/>
    </source>
</evidence>
<sequence>MAYGDLQQFPTASSPPSSVKMNVCHHGGMRRSRRHKTVNESLPVSR</sequence>
<name>A0ABQ4R8R4_9HYPH</name>
<protein>
    <submittedName>
        <fullName evidence="2">Uncharacterized protein</fullName>
    </submittedName>
</protein>
<feature type="region of interest" description="Disordered" evidence="1">
    <location>
        <begin position="1"/>
        <end position="21"/>
    </location>
</feature>
<feature type="compositionally biased region" description="Polar residues" evidence="1">
    <location>
        <begin position="8"/>
        <end position="20"/>
    </location>
</feature>
<dbReference type="EMBL" id="BPQH01000575">
    <property type="protein sequence ID" value="GJD54128.1"/>
    <property type="molecule type" value="Genomic_DNA"/>
</dbReference>
<comment type="caution">
    <text evidence="2">The sequence shown here is derived from an EMBL/GenBank/DDBJ whole genome shotgun (WGS) entry which is preliminary data.</text>
</comment>
<reference evidence="2" key="1">
    <citation type="journal article" date="2021" name="Front. Microbiol.">
        <title>Comprehensive Comparative Genomics and Phenotyping of Methylobacterium Species.</title>
        <authorList>
            <person name="Alessa O."/>
            <person name="Ogura Y."/>
            <person name="Fujitani Y."/>
            <person name="Takami H."/>
            <person name="Hayashi T."/>
            <person name="Sahin N."/>
            <person name="Tani A."/>
        </authorList>
    </citation>
    <scope>NUCLEOTIDE SEQUENCE</scope>
    <source>
        <strain evidence="2">KCTC 52305</strain>
    </source>
</reference>
<feature type="compositionally biased region" description="Basic residues" evidence="1">
    <location>
        <begin position="27"/>
        <end position="36"/>
    </location>
</feature>
<evidence type="ECO:0000256" key="1">
    <source>
        <dbReference type="SAM" id="MobiDB-lite"/>
    </source>
</evidence>
<feature type="region of interest" description="Disordered" evidence="1">
    <location>
        <begin position="27"/>
        <end position="46"/>
    </location>
</feature>
<dbReference type="Proteomes" id="UP001055167">
    <property type="component" value="Unassembled WGS sequence"/>
</dbReference>
<accession>A0ABQ4R8R4</accession>
<evidence type="ECO:0000313" key="3">
    <source>
        <dbReference type="Proteomes" id="UP001055167"/>
    </source>
</evidence>
<reference evidence="2" key="2">
    <citation type="submission" date="2021-08" db="EMBL/GenBank/DDBJ databases">
        <authorList>
            <person name="Tani A."/>
            <person name="Ola A."/>
            <person name="Ogura Y."/>
            <person name="Katsura K."/>
            <person name="Hayashi T."/>
        </authorList>
    </citation>
    <scope>NUCLEOTIDE SEQUENCE</scope>
    <source>
        <strain evidence="2">KCTC 52305</strain>
    </source>
</reference>
<keyword evidence="3" id="KW-1185">Reference proteome</keyword>
<organism evidence="2 3">
    <name type="scientific">Methylobacterium crusticola</name>
    <dbReference type="NCBI Taxonomy" id="1697972"/>
    <lineage>
        <taxon>Bacteria</taxon>
        <taxon>Pseudomonadati</taxon>
        <taxon>Pseudomonadota</taxon>
        <taxon>Alphaproteobacteria</taxon>
        <taxon>Hyphomicrobiales</taxon>
        <taxon>Methylobacteriaceae</taxon>
        <taxon>Methylobacterium</taxon>
    </lineage>
</organism>
<gene>
    <name evidence="2" type="ORF">OPKNFCMD_6913</name>
</gene>